<evidence type="ECO:0000313" key="1">
    <source>
        <dbReference type="EMBL" id="BAJ80337.1"/>
    </source>
</evidence>
<reference evidence="1 2" key="1">
    <citation type="submission" date="2010-12" db="EMBL/GenBank/DDBJ databases">
        <title>Whole genome sequence of Acidiphilium multivorum AIU301.</title>
        <authorList>
            <person name="Narita-Yamada S."/>
            <person name="Nakamura S."/>
            <person name="Ito N."/>
            <person name="Takarada H."/>
            <person name="Katano Y."/>
            <person name="Nakazawa H."/>
            <person name="Hosoyama A."/>
            <person name="Yamada R."/>
            <person name="Fujita N."/>
        </authorList>
    </citation>
    <scope>NUCLEOTIDE SEQUENCE [LARGE SCALE GENOMIC DNA]</scope>
    <source>
        <strain evidence="2">DSM 11245 / JCM 8867 / AIU301</strain>
    </source>
</reference>
<name>F0J681_ACIMA</name>
<dbReference type="HOGENOM" id="CLU_2244108_0_0_5"/>
<protein>
    <submittedName>
        <fullName evidence="1">Uncharacterized protein</fullName>
    </submittedName>
</protein>
<gene>
    <name evidence="1" type="ordered locus">ACMV_09900</name>
</gene>
<dbReference type="Proteomes" id="UP000007100">
    <property type="component" value="Chromosome"/>
</dbReference>
<evidence type="ECO:0000313" key="2">
    <source>
        <dbReference type="Proteomes" id="UP000007100"/>
    </source>
</evidence>
<sequence>MQSGDPLVDLYIYHYVHKYGLTPGDEAELRNHARRMADGKLSDRKKQMVMLLHYRISQADAARRLGIERQAVFKALTALPSEFHQLPNLSGFSVYFLTSTENTH</sequence>
<dbReference type="KEGG" id="amv:ACMV_09900"/>
<proteinExistence type="predicted"/>
<accession>F0J681</accession>
<dbReference type="AlphaFoldDB" id="F0J681"/>
<dbReference type="EMBL" id="AP012035">
    <property type="protein sequence ID" value="BAJ80337.1"/>
    <property type="molecule type" value="Genomic_DNA"/>
</dbReference>
<organism evidence="1 2">
    <name type="scientific">Acidiphilium multivorum (strain DSM 11245 / JCM 8867 / NBRC 100883 / AIU 301)</name>
    <dbReference type="NCBI Taxonomy" id="926570"/>
    <lineage>
        <taxon>Bacteria</taxon>
        <taxon>Pseudomonadati</taxon>
        <taxon>Pseudomonadota</taxon>
        <taxon>Alphaproteobacteria</taxon>
        <taxon>Acetobacterales</taxon>
        <taxon>Acidocellaceae</taxon>
        <taxon>Acidiphilium</taxon>
    </lineage>
</organism>
<keyword evidence="2" id="KW-1185">Reference proteome</keyword>